<feature type="domain" description="HTH araC/xylS-type" evidence="5">
    <location>
        <begin position="232"/>
        <end position="330"/>
    </location>
</feature>
<feature type="compositionally biased region" description="Pro residues" evidence="4">
    <location>
        <begin position="342"/>
        <end position="380"/>
    </location>
</feature>
<dbReference type="RefSeq" id="WP_235721429.1">
    <property type="nucleotide sequence ID" value="NZ_JAKGCU010000001.1"/>
</dbReference>
<proteinExistence type="predicted"/>
<gene>
    <name evidence="6" type="ORF">L1892_00140</name>
</gene>
<protein>
    <submittedName>
        <fullName evidence="6">AraC family transcriptional regulator</fullName>
    </submittedName>
</protein>
<dbReference type="PANTHER" id="PTHR47894">
    <property type="entry name" value="HTH-TYPE TRANSCRIPTIONAL REGULATOR GADX"/>
    <property type="match status" value="1"/>
</dbReference>
<dbReference type="SUPFAM" id="SSF46689">
    <property type="entry name" value="Homeodomain-like"/>
    <property type="match status" value="1"/>
</dbReference>
<reference evidence="6" key="1">
    <citation type="submission" date="2022-01" db="EMBL/GenBank/DDBJ databases">
        <title>Gordonia xiamenensis sp. nov., isolated from surface seawater in Xiamen.</title>
        <authorList>
            <person name="He Y.F."/>
        </authorList>
    </citation>
    <scope>NUCLEOTIDE SEQUENCE</scope>
    <source>
        <strain evidence="6">GW1C4-4</strain>
    </source>
</reference>
<evidence type="ECO:0000313" key="6">
    <source>
        <dbReference type="EMBL" id="MCF3936793.1"/>
    </source>
</evidence>
<organism evidence="6 7">
    <name type="scientific">Gordonia tangerina</name>
    <dbReference type="NCBI Taxonomy" id="2911060"/>
    <lineage>
        <taxon>Bacteria</taxon>
        <taxon>Bacillati</taxon>
        <taxon>Actinomycetota</taxon>
        <taxon>Actinomycetes</taxon>
        <taxon>Mycobacteriales</taxon>
        <taxon>Gordoniaceae</taxon>
        <taxon>Gordonia</taxon>
    </lineage>
</organism>
<dbReference type="PROSITE" id="PS01124">
    <property type="entry name" value="HTH_ARAC_FAMILY_2"/>
    <property type="match status" value="1"/>
</dbReference>
<dbReference type="PROSITE" id="PS00041">
    <property type="entry name" value="HTH_ARAC_FAMILY_1"/>
    <property type="match status" value="1"/>
</dbReference>
<evidence type="ECO:0000256" key="2">
    <source>
        <dbReference type="ARBA" id="ARBA00023125"/>
    </source>
</evidence>
<dbReference type="InterPro" id="IPR032687">
    <property type="entry name" value="AraC-type_N"/>
</dbReference>
<evidence type="ECO:0000259" key="5">
    <source>
        <dbReference type="PROSITE" id="PS01124"/>
    </source>
</evidence>
<dbReference type="EMBL" id="JAKGCU010000001">
    <property type="protein sequence ID" value="MCF3936793.1"/>
    <property type="molecule type" value="Genomic_DNA"/>
</dbReference>
<evidence type="ECO:0000313" key="7">
    <source>
        <dbReference type="Proteomes" id="UP001108089"/>
    </source>
</evidence>
<sequence>MKPLARYAALNNFVELGHSLGLDPARLMRDVGLDPASIGLQDRWIPAEAAVEVLERAAAAADRDDLGLALAQFRRLSHLGPLSLVLREEPDVRSALLLLIRHQHMYNEALRIRLTEQSGIATVRVALDLGYPGDFRQSSDLAVGVLHLLIQGFISPGWRPLSVSFTHPPPRDPRVCHSLFGPQVRFDADFDGISLYTKDLDTANAMADPTLRQYTQELLGDIDTPGAPTTEHRVRELVELLLPTGRCSVEQVARSLGVDRRTVHRRLDDDGTSFSAVLDDTRAELAQHMVAGRRQSMIDISESLGFASPGNFSRWFRKRFGQSPSQWRAEPTSHPPPDHQPGDPPPGNQPHPPPPDNPPPGKQSGDPPPDNQPHHPPLVE</sequence>
<dbReference type="PRINTS" id="PR00032">
    <property type="entry name" value="HTHARAC"/>
</dbReference>
<dbReference type="PANTHER" id="PTHR47894:SF4">
    <property type="entry name" value="HTH-TYPE TRANSCRIPTIONAL REGULATOR GADX"/>
    <property type="match status" value="1"/>
</dbReference>
<comment type="caution">
    <text evidence="6">The sequence shown here is derived from an EMBL/GenBank/DDBJ whole genome shotgun (WGS) entry which is preliminary data.</text>
</comment>
<evidence type="ECO:0000256" key="1">
    <source>
        <dbReference type="ARBA" id="ARBA00023015"/>
    </source>
</evidence>
<keyword evidence="1" id="KW-0805">Transcription regulation</keyword>
<dbReference type="Pfam" id="PF12625">
    <property type="entry name" value="Arabinose_bd"/>
    <property type="match status" value="1"/>
</dbReference>
<keyword evidence="7" id="KW-1185">Reference proteome</keyword>
<accession>A0ABS9DCG0</accession>
<feature type="region of interest" description="Disordered" evidence="4">
    <location>
        <begin position="321"/>
        <end position="380"/>
    </location>
</feature>
<keyword evidence="3" id="KW-0804">Transcription</keyword>
<dbReference type="InterPro" id="IPR018062">
    <property type="entry name" value="HTH_AraC-typ_CS"/>
</dbReference>
<keyword evidence="2" id="KW-0238">DNA-binding</keyword>
<dbReference type="SMART" id="SM00342">
    <property type="entry name" value="HTH_ARAC"/>
    <property type="match status" value="1"/>
</dbReference>
<dbReference type="InterPro" id="IPR018060">
    <property type="entry name" value="HTH_AraC"/>
</dbReference>
<dbReference type="Pfam" id="PF12833">
    <property type="entry name" value="HTH_18"/>
    <property type="match status" value="1"/>
</dbReference>
<name>A0ABS9DCG0_9ACTN</name>
<evidence type="ECO:0000256" key="4">
    <source>
        <dbReference type="SAM" id="MobiDB-lite"/>
    </source>
</evidence>
<dbReference type="Proteomes" id="UP001108089">
    <property type="component" value="Unassembled WGS sequence"/>
</dbReference>
<dbReference type="Gene3D" id="1.10.10.60">
    <property type="entry name" value="Homeodomain-like"/>
    <property type="match status" value="1"/>
</dbReference>
<dbReference type="InterPro" id="IPR020449">
    <property type="entry name" value="Tscrpt_reg_AraC-type_HTH"/>
</dbReference>
<dbReference type="InterPro" id="IPR009057">
    <property type="entry name" value="Homeodomain-like_sf"/>
</dbReference>
<evidence type="ECO:0000256" key="3">
    <source>
        <dbReference type="ARBA" id="ARBA00023163"/>
    </source>
</evidence>